<dbReference type="PANTHER" id="PTHR21749:SF4">
    <property type="entry name" value="PRION-LIKE-(Q_N-RICH)-DOMAIN-BEARING PROTEIN"/>
    <property type="match status" value="1"/>
</dbReference>
<dbReference type="Proteomes" id="UP001176961">
    <property type="component" value="Unassembled WGS sequence"/>
</dbReference>
<keyword evidence="3" id="KW-1185">Reference proteome</keyword>
<feature type="compositionally biased region" description="Basic and acidic residues" evidence="1">
    <location>
        <begin position="205"/>
        <end position="224"/>
    </location>
</feature>
<dbReference type="EMBL" id="CATQJL010000112">
    <property type="protein sequence ID" value="CAJ0594170.1"/>
    <property type="molecule type" value="Genomic_DNA"/>
</dbReference>
<dbReference type="InterPro" id="IPR045860">
    <property type="entry name" value="Snake_toxin-like_sf"/>
</dbReference>
<evidence type="ECO:0000313" key="2">
    <source>
        <dbReference type="EMBL" id="CAJ0594170.1"/>
    </source>
</evidence>
<sequence>MNDMRGDHISVEYRLDKFVYFELSILCQLDHNYMLLLLLLTAVSTVHSLTCYNGARLLRTSAVGESVEECPSGAYCYNMTANVAFIVDAVKAGCSTWRCLLARDTCISTTFQMIPVSLCCCSTDRCNVGENRAYSSIAGGNDGGFSRNGGDSSNTGGNTRGSGGGNNGGANEEQKKGWFGGLFGKPDQGTPPRSPSGSGSGGGHWDAKDIENKFKGSDIDHHGGGDGGEEVFEKIDVRHTTRPPRRLSSNDRAPSTSNDRHGSTGGGGREIELDV</sequence>
<dbReference type="AlphaFoldDB" id="A0AA36LZG3"/>
<dbReference type="SUPFAM" id="SSF57302">
    <property type="entry name" value="Snake toxin-like"/>
    <property type="match status" value="1"/>
</dbReference>
<gene>
    <name evidence="2" type="ORF">CYNAS_LOCUS6153</name>
</gene>
<comment type="caution">
    <text evidence="2">The sequence shown here is derived from an EMBL/GenBank/DDBJ whole genome shotgun (WGS) entry which is preliminary data.</text>
</comment>
<feature type="compositionally biased region" description="Low complexity" evidence="1">
    <location>
        <begin position="148"/>
        <end position="157"/>
    </location>
</feature>
<evidence type="ECO:0000313" key="3">
    <source>
        <dbReference type="Proteomes" id="UP001176961"/>
    </source>
</evidence>
<reference evidence="2" key="1">
    <citation type="submission" date="2023-07" db="EMBL/GenBank/DDBJ databases">
        <authorList>
            <consortium name="CYATHOMIX"/>
        </authorList>
    </citation>
    <scope>NUCLEOTIDE SEQUENCE</scope>
    <source>
        <strain evidence="2">N/A</strain>
    </source>
</reference>
<proteinExistence type="predicted"/>
<feature type="compositionally biased region" description="Gly residues" evidence="1">
    <location>
        <begin position="158"/>
        <end position="168"/>
    </location>
</feature>
<organism evidence="2 3">
    <name type="scientific">Cylicocyclus nassatus</name>
    <name type="common">Nematode worm</name>
    <dbReference type="NCBI Taxonomy" id="53992"/>
    <lineage>
        <taxon>Eukaryota</taxon>
        <taxon>Metazoa</taxon>
        <taxon>Ecdysozoa</taxon>
        <taxon>Nematoda</taxon>
        <taxon>Chromadorea</taxon>
        <taxon>Rhabditida</taxon>
        <taxon>Rhabditina</taxon>
        <taxon>Rhabditomorpha</taxon>
        <taxon>Strongyloidea</taxon>
        <taxon>Strongylidae</taxon>
        <taxon>Cylicocyclus</taxon>
    </lineage>
</organism>
<accession>A0AA36LZG3</accession>
<feature type="region of interest" description="Disordered" evidence="1">
    <location>
        <begin position="139"/>
        <end position="275"/>
    </location>
</feature>
<dbReference type="PANTHER" id="PTHR21749">
    <property type="entry name" value="PRION-LIKE- Q/N-RICH -DOMAIN-BEARING PROTEIN PROTEIN 24"/>
    <property type="match status" value="1"/>
</dbReference>
<protein>
    <submittedName>
        <fullName evidence="2">Uncharacterized protein</fullName>
    </submittedName>
</protein>
<name>A0AA36LZG3_CYLNA</name>
<evidence type="ECO:0000256" key="1">
    <source>
        <dbReference type="SAM" id="MobiDB-lite"/>
    </source>
</evidence>